<dbReference type="EMBL" id="JAMXLR010000061">
    <property type="protein sequence ID" value="MCO6045849.1"/>
    <property type="molecule type" value="Genomic_DNA"/>
</dbReference>
<dbReference type="InterPro" id="IPR013424">
    <property type="entry name" value="Ice-binding_C"/>
</dbReference>
<comment type="caution">
    <text evidence="3">The sequence shown here is derived from an EMBL/GenBank/DDBJ whole genome shotgun (WGS) entry which is preliminary data.</text>
</comment>
<keyword evidence="4" id="KW-1185">Reference proteome</keyword>
<evidence type="ECO:0000313" key="3">
    <source>
        <dbReference type="EMBL" id="MCO6045849.1"/>
    </source>
</evidence>
<reference evidence="3" key="1">
    <citation type="submission" date="2022-06" db="EMBL/GenBank/DDBJ databases">
        <title>Aeoliella straminimaris, a novel planctomycete from sediments.</title>
        <authorList>
            <person name="Vitorino I.R."/>
            <person name="Lage O.M."/>
        </authorList>
    </citation>
    <scope>NUCLEOTIDE SEQUENCE</scope>
    <source>
        <strain evidence="3">ICT_H6.2</strain>
    </source>
</reference>
<proteinExistence type="predicted"/>
<dbReference type="RefSeq" id="WP_252853959.1">
    <property type="nucleotide sequence ID" value="NZ_JAMXLR010000061.1"/>
</dbReference>
<evidence type="ECO:0000313" key="4">
    <source>
        <dbReference type="Proteomes" id="UP001155241"/>
    </source>
</evidence>
<dbReference type="Proteomes" id="UP001155241">
    <property type="component" value="Unassembled WGS sequence"/>
</dbReference>
<accession>A0A9X2FC39</accession>
<feature type="signal peptide" evidence="1">
    <location>
        <begin position="1"/>
        <end position="22"/>
    </location>
</feature>
<keyword evidence="1" id="KW-0732">Signal</keyword>
<dbReference type="AlphaFoldDB" id="A0A9X2FC39"/>
<dbReference type="Pfam" id="PF07589">
    <property type="entry name" value="PEP-CTERM"/>
    <property type="match status" value="1"/>
</dbReference>
<name>A0A9X2FC39_9BACT</name>
<feature type="chain" id="PRO_5040918617" evidence="1">
    <location>
        <begin position="23"/>
        <end position="242"/>
    </location>
</feature>
<sequence length="242" mass="25737">MNRLMCARAAASLAVVFFSFSAALGQAWVEIGDAPDDIPNRQDTKGVGALTQIRGSTGADDDWVDVYSIMITDTTAFYATTEESYGNMTASATFDTRLFLFNEDGTPAVANDDFIGEPNWRSFISDPSTFPNTVAASAANVSLTPGKYLLAVTGYDNDPLDVTELILFSDTGSISSDNLELHGPNPDAGAFSTWEFAGESGDYVVELGGAEYCAIPEPATISIAALGVLGLWGVRRQLRSTL</sequence>
<protein>
    <submittedName>
        <fullName evidence="3">PEP-CTERM sorting domain-containing protein</fullName>
    </submittedName>
</protein>
<evidence type="ECO:0000256" key="1">
    <source>
        <dbReference type="SAM" id="SignalP"/>
    </source>
</evidence>
<dbReference type="NCBIfam" id="NF038127">
    <property type="entry name" value="FDP_fam"/>
    <property type="match status" value="1"/>
</dbReference>
<feature type="domain" description="Ice-binding protein C-terminal" evidence="2">
    <location>
        <begin position="214"/>
        <end position="236"/>
    </location>
</feature>
<evidence type="ECO:0000259" key="2">
    <source>
        <dbReference type="Pfam" id="PF07589"/>
    </source>
</evidence>
<organism evidence="3 4">
    <name type="scientific">Aeoliella straminimaris</name>
    <dbReference type="NCBI Taxonomy" id="2954799"/>
    <lineage>
        <taxon>Bacteria</taxon>
        <taxon>Pseudomonadati</taxon>
        <taxon>Planctomycetota</taxon>
        <taxon>Planctomycetia</taxon>
        <taxon>Pirellulales</taxon>
        <taxon>Lacipirellulaceae</taxon>
        <taxon>Aeoliella</taxon>
    </lineage>
</organism>
<gene>
    <name evidence="3" type="ORF">NG895_18270</name>
</gene>